<organism evidence="3 4">
    <name type="scientific">Glonium stellatum</name>
    <dbReference type="NCBI Taxonomy" id="574774"/>
    <lineage>
        <taxon>Eukaryota</taxon>
        <taxon>Fungi</taxon>
        <taxon>Dikarya</taxon>
        <taxon>Ascomycota</taxon>
        <taxon>Pezizomycotina</taxon>
        <taxon>Dothideomycetes</taxon>
        <taxon>Pleosporomycetidae</taxon>
        <taxon>Gloniales</taxon>
        <taxon>Gloniaceae</taxon>
        <taxon>Glonium</taxon>
    </lineage>
</organism>
<feature type="compositionally biased region" description="Low complexity" evidence="1">
    <location>
        <begin position="534"/>
        <end position="543"/>
    </location>
</feature>
<feature type="compositionally biased region" description="Polar residues" evidence="1">
    <location>
        <begin position="204"/>
        <end position="217"/>
    </location>
</feature>
<feature type="region of interest" description="Disordered" evidence="1">
    <location>
        <begin position="345"/>
        <end position="383"/>
    </location>
</feature>
<feature type="compositionally biased region" description="Polar residues" evidence="1">
    <location>
        <begin position="716"/>
        <end position="727"/>
    </location>
</feature>
<feature type="compositionally biased region" description="Low complexity" evidence="1">
    <location>
        <begin position="1054"/>
        <end position="1071"/>
    </location>
</feature>
<dbReference type="EMBL" id="KV748505">
    <property type="protein sequence ID" value="OCL14951.1"/>
    <property type="molecule type" value="Genomic_DNA"/>
</dbReference>
<feature type="compositionally biased region" description="Basic and acidic residues" evidence="1">
    <location>
        <begin position="907"/>
        <end position="920"/>
    </location>
</feature>
<feature type="domain" description="Putative zinc-finger" evidence="2">
    <location>
        <begin position="1274"/>
        <end position="1295"/>
    </location>
</feature>
<feature type="compositionally biased region" description="Polar residues" evidence="1">
    <location>
        <begin position="1033"/>
        <end position="1046"/>
    </location>
</feature>
<feature type="compositionally biased region" description="Polar residues" evidence="1">
    <location>
        <begin position="589"/>
        <end position="599"/>
    </location>
</feature>
<evidence type="ECO:0000313" key="3">
    <source>
        <dbReference type="EMBL" id="OCL14951.1"/>
    </source>
</evidence>
<accession>A0A8E2FE22</accession>
<feature type="compositionally biased region" description="Basic and acidic residues" evidence="1">
    <location>
        <begin position="731"/>
        <end position="756"/>
    </location>
</feature>
<feature type="compositionally biased region" description="Polar residues" evidence="1">
    <location>
        <begin position="936"/>
        <end position="955"/>
    </location>
</feature>
<feature type="region of interest" description="Disordered" evidence="1">
    <location>
        <begin position="242"/>
        <end position="261"/>
    </location>
</feature>
<feature type="compositionally biased region" description="Low complexity" evidence="1">
    <location>
        <begin position="511"/>
        <end position="523"/>
    </location>
</feature>
<protein>
    <recommendedName>
        <fullName evidence="2">Putative zinc-finger domain-containing protein</fullName>
    </recommendedName>
</protein>
<feature type="region of interest" description="Disordered" evidence="1">
    <location>
        <begin position="822"/>
        <end position="842"/>
    </location>
</feature>
<feature type="compositionally biased region" description="Low complexity" evidence="1">
    <location>
        <begin position="763"/>
        <end position="784"/>
    </location>
</feature>
<feature type="compositionally biased region" description="Acidic residues" evidence="1">
    <location>
        <begin position="1006"/>
        <end position="1023"/>
    </location>
</feature>
<feature type="compositionally biased region" description="Acidic residues" evidence="1">
    <location>
        <begin position="1115"/>
        <end position="1134"/>
    </location>
</feature>
<gene>
    <name evidence="3" type="ORF">AOQ84DRAFT_228661</name>
</gene>
<feature type="region of interest" description="Disordered" evidence="1">
    <location>
        <begin position="900"/>
        <end position="1194"/>
    </location>
</feature>
<evidence type="ECO:0000313" key="4">
    <source>
        <dbReference type="Proteomes" id="UP000250140"/>
    </source>
</evidence>
<feature type="compositionally biased region" description="Basic and acidic residues" evidence="1">
    <location>
        <begin position="982"/>
        <end position="993"/>
    </location>
</feature>
<feature type="compositionally biased region" description="Polar residues" evidence="1">
    <location>
        <begin position="352"/>
        <end position="383"/>
    </location>
</feature>
<dbReference type="InterPro" id="IPR019607">
    <property type="entry name" value="Putative_zinc-finger_domain"/>
</dbReference>
<dbReference type="OrthoDB" id="1922977at2759"/>
<feature type="compositionally biased region" description="Polar residues" evidence="1">
    <location>
        <begin position="181"/>
        <end position="195"/>
    </location>
</feature>
<feature type="compositionally biased region" description="Polar residues" evidence="1">
    <location>
        <begin position="1170"/>
        <end position="1182"/>
    </location>
</feature>
<evidence type="ECO:0000256" key="1">
    <source>
        <dbReference type="SAM" id="MobiDB-lite"/>
    </source>
</evidence>
<evidence type="ECO:0000259" key="2">
    <source>
        <dbReference type="Pfam" id="PF10650"/>
    </source>
</evidence>
<proteinExistence type="predicted"/>
<feature type="compositionally biased region" description="Acidic residues" evidence="1">
    <location>
        <begin position="651"/>
        <end position="673"/>
    </location>
</feature>
<feature type="region of interest" description="Disordered" evidence="1">
    <location>
        <begin position="77"/>
        <end position="119"/>
    </location>
</feature>
<feature type="compositionally biased region" description="Pro residues" evidence="1">
    <location>
        <begin position="89"/>
        <end position="111"/>
    </location>
</feature>
<feature type="compositionally biased region" description="Polar residues" evidence="1">
    <location>
        <begin position="833"/>
        <end position="842"/>
    </location>
</feature>
<feature type="region of interest" description="Disordered" evidence="1">
    <location>
        <begin position="150"/>
        <end position="230"/>
    </location>
</feature>
<name>A0A8E2FE22_9PEZI</name>
<feature type="compositionally biased region" description="Acidic residues" evidence="1">
    <location>
        <begin position="1152"/>
        <end position="1161"/>
    </location>
</feature>
<feature type="region of interest" description="Disordered" evidence="1">
    <location>
        <begin position="511"/>
        <end position="544"/>
    </location>
</feature>
<dbReference type="Pfam" id="PF10650">
    <property type="entry name" value="zf-C3H1"/>
    <property type="match status" value="1"/>
</dbReference>
<reference evidence="3 4" key="1">
    <citation type="journal article" date="2016" name="Nat. Commun.">
        <title>Ectomycorrhizal ecology is imprinted in the genome of the dominant symbiotic fungus Cenococcum geophilum.</title>
        <authorList>
            <consortium name="DOE Joint Genome Institute"/>
            <person name="Peter M."/>
            <person name="Kohler A."/>
            <person name="Ohm R.A."/>
            <person name="Kuo A."/>
            <person name="Krutzmann J."/>
            <person name="Morin E."/>
            <person name="Arend M."/>
            <person name="Barry K.W."/>
            <person name="Binder M."/>
            <person name="Choi C."/>
            <person name="Clum A."/>
            <person name="Copeland A."/>
            <person name="Grisel N."/>
            <person name="Haridas S."/>
            <person name="Kipfer T."/>
            <person name="LaButti K."/>
            <person name="Lindquist E."/>
            <person name="Lipzen A."/>
            <person name="Maire R."/>
            <person name="Meier B."/>
            <person name="Mihaltcheva S."/>
            <person name="Molinier V."/>
            <person name="Murat C."/>
            <person name="Poggeler S."/>
            <person name="Quandt C.A."/>
            <person name="Sperisen C."/>
            <person name="Tritt A."/>
            <person name="Tisserant E."/>
            <person name="Crous P.W."/>
            <person name="Henrissat B."/>
            <person name="Nehls U."/>
            <person name="Egli S."/>
            <person name="Spatafora J.W."/>
            <person name="Grigoriev I.V."/>
            <person name="Martin F.M."/>
        </authorList>
    </citation>
    <scope>NUCLEOTIDE SEQUENCE [LARGE SCALE GENOMIC DNA]</scope>
    <source>
        <strain evidence="3 4">CBS 207.34</strain>
    </source>
</reference>
<keyword evidence="4" id="KW-1185">Reference proteome</keyword>
<dbReference type="Proteomes" id="UP000250140">
    <property type="component" value="Unassembled WGS sequence"/>
</dbReference>
<feature type="region of interest" description="Disordered" evidence="1">
    <location>
        <begin position="589"/>
        <end position="796"/>
    </location>
</feature>
<sequence>MANYSQPPYGGPFNAMPPPHIISPPINSQHEQRPAASVEAFQYNGSLPGLNMQAFVPTATPQYQQFWAQFQNGAFPPPPFPHYTSPNGFPVPPPPPPAGFQHPIPPPPPQPAASASPTKAVPETLIQPPQPFIAQSAVIANNRIVELSEADKEEGELSEGDRVSESPASRNMNRTDLPRSVAQTQLNQSRSASRNEMSRPNIGRSESSQNHTNQSPIHNLHSRPVSSLGQQNNDFASRALRDSKTTPTHIAPEPKQIGDFRAERERAKKLLSILNDNKINYPHLVQEGLDPQILSELYNDLSISAQIEAVRKPDQFGKGINLPSNGAQLTESFPSRLDVKQGVSERGEVLPASSQVTDSQNIAVPSSASQVSSKAPAPNTNTQAKPVITANTSMNRSIPVKSVPSPIDRKDYIARLQAAKMGKQATTSKPNGLEVPPGMSNAVAAASKNVQAQPDSKPSQAIPVANESIITAEKRKAQTELARQKMEALTTRKAAPSTAIMSAEATSISLSRTSSFSSAMSTSEQDQIKDGRRSVSGSSPSSPIYENSTILSTISQSGNQAAPLSNALPSFGGIPGLFMTASPSTKLTQPQVTSISASSEKPAPVAVKYKKRPVASDFDEPEEPRQPSSGFKRPFGQSRHDHANEAMIIEVSDDETAGSGMDMDDDQDDDQDVPEPPAPPPNNGNHTPLRQSALRNLPPLSDLPSRATSVKPGVSAVSTPPAAQTPGSLAHVDDLKKREEEIAALRRKIAEAERRKAMSKGKQTGTSRAQTPTTTTTQRPVTQPILSSPTAPKAETTLKNVTRSISSVAPVVTPLPSMKSTEAYSPRLEEKATTCSPMNNPSQWKKIRRAEIESGLPSLDASLASNAARLEQLRKEMEQLEAENRKRLRDKENLIKELESLGIDTEGMPHEELQAKKDEIAQQQENGVASLGECPSTHSHFDTTAQDAHSITIPETQAHPLVREERDGEPNSMDITSTSDNTDSRVEVTTHEDATDESMEDRTDEVPDDVSEASDDAMEMSDVESDKHDDLYTATSLPSSTGSLGVTISEREPVTAAPAAPATASPIPSTPLQEDDAEDFYSPEPVVADSAQGKAEQTEVTQAPHVLSNRQSVDTDVEGEIEMSESSSDESDDYEPGRGAPEPQKAFRGSEEDYEPSDDIPEISPAAETESVQSSRATSPENKSLPPSADAPNIVTADDLAPELQPQTKLEAQGSITQPIVNKHTLIEHPRFVPYESPLRKFKSYRYHPEYSKDVSGGFRSMTYSHQIDPNKPICRFEAAGGTCNDDECDSQHFRGMGLSGDMILVQLGTANPGRTDEEKRQWTEGLRLVLKELRQKDTRDPDVVATEIAKYRRQFLKDPSRVLNL</sequence>